<evidence type="ECO:0000313" key="2">
    <source>
        <dbReference type="Proteomes" id="UP000243459"/>
    </source>
</evidence>
<evidence type="ECO:0000313" key="1">
    <source>
        <dbReference type="EMBL" id="ONK62631.1"/>
    </source>
</evidence>
<dbReference type="AlphaFoldDB" id="A0A5P1ED47"/>
<sequence length="71" mass="8059">MSDLDDCQRCIDETMVGDLVDSGSRECGRGSVPRLLRWCLLGWYYQDWDVGPELWALPQNPPQMASTVLGR</sequence>
<dbReference type="EMBL" id="CM007387">
    <property type="protein sequence ID" value="ONK62631.1"/>
    <property type="molecule type" value="Genomic_DNA"/>
</dbReference>
<reference evidence="2" key="1">
    <citation type="journal article" date="2017" name="Nat. Commun.">
        <title>The asparagus genome sheds light on the origin and evolution of a young Y chromosome.</title>
        <authorList>
            <person name="Harkess A."/>
            <person name="Zhou J."/>
            <person name="Xu C."/>
            <person name="Bowers J.E."/>
            <person name="Van der Hulst R."/>
            <person name="Ayyampalayam S."/>
            <person name="Mercati F."/>
            <person name="Riccardi P."/>
            <person name="McKain M.R."/>
            <person name="Kakrana A."/>
            <person name="Tang H."/>
            <person name="Ray J."/>
            <person name="Groenendijk J."/>
            <person name="Arikit S."/>
            <person name="Mathioni S.M."/>
            <person name="Nakano M."/>
            <person name="Shan H."/>
            <person name="Telgmann-Rauber A."/>
            <person name="Kanno A."/>
            <person name="Yue Z."/>
            <person name="Chen H."/>
            <person name="Li W."/>
            <person name="Chen Y."/>
            <person name="Xu X."/>
            <person name="Zhang Y."/>
            <person name="Luo S."/>
            <person name="Chen H."/>
            <person name="Gao J."/>
            <person name="Mao Z."/>
            <person name="Pires J.C."/>
            <person name="Luo M."/>
            <person name="Kudrna D."/>
            <person name="Wing R.A."/>
            <person name="Meyers B.C."/>
            <person name="Yi K."/>
            <person name="Kong H."/>
            <person name="Lavrijsen P."/>
            <person name="Sunseri F."/>
            <person name="Falavigna A."/>
            <person name="Ye Y."/>
            <person name="Leebens-Mack J.H."/>
            <person name="Chen G."/>
        </authorList>
    </citation>
    <scope>NUCLEOTIDE SEQUENCE [LARGE SCALE GENOMIC DNA]</scope>
    <source>
        <strain evidence="2">cv. DH0086</strain>
    </source>
</reference>
<protein>
    <submittedName>
        <fullName evidence="1">Uncharacterized protein</fullName>
    </submittedName>
</protein>
<gene>
    <name evidence="1" type="ORF">A4U43_C07F6180</name>
</gene>
<dbReference type="Proteomes" id="UP000243459">
    <property type="component" value="Chromosome 7"/>
</dbReference>
<keyword evidence="2" id="KW-1185">Reference proteome</keyword>
<proteinExistence type="predicted"/>
<name>A0A5P1ED47_ASPOF</name>
<dbReference type="Gramene" id="ONK62631">
    <property type="protein sequence ID" value="ONK62631"/>
    <property type="gene ID" value="A4U43_C07F6180"/>
</dbReference>
<organism evidence="1 2">
    <name type="scientific">Asparagus officinalis</name>
    <name type="common">Garden asparagus</name>
    <dbReference type="NCBI Taxonomy" id="4686"/>
    <lineage>
        <taxon>Eukaryota</taxon>
        <taxon>Viridiplantae</taxon>
        <taxon>Streptophyta</taxon>
        <taxon>Embryophyta</taxon>
        <taxon>Tracheophyta</taxon>
        <taxon>Spermatophyta</taxon>
        <taxon>Magnoliopsida</taxon>
        <taxon>Liliopsida</taxon>
        <taxon>Asparagales</taxon>
        <taxon>Asparagaceae</taxon>
        <taxon>Asparagoideae</taxon>
        <taxon>Asparagus</taxon>
    </lineage>
</organism>
<accession>A0A5P1ED47</accession>